<dbReference type="EMBL" id="MU128977">
    <property type="protein sequence ID" value="KAF9513136.1"/>
    <property type="molecule type" value="Genomic_DNA"/>
</dbReference>
<dbReference type="GO" id="GO:0005085">
    <property type="term" value="F:guanyl-nucleotide exchange factor activity"/>
    <property type="evidence" value="ECO:0007669"/>
    <property type="project" value="TreeGrafter"/>
</dbReference>
<keyword evidence="2" id="KW-0813">Transport</keyword>
<reference evidence="4" key="1">
    <citation type="journal article" date="2020" name="Nat. Commun.">
        <title>Large-scale genome sequencing of mycorrhizal fungi provides insights into the early evolution of symbiotic traits.</title>
        <authorList>
            <person name="Miyauchi S."/>
            <person name="Kiss E."/>
            <person name="Kuo A."/>
            <person name="Drula E."/>
            <person name="Kohler A."/>
            <person name="Sanchez-Garcia M."/>
            <person name="Morin E."/>
            <person name="Andreopoulos B."/>
            <person name="Barry K.W."/>
            <person name="Bonito G."/>
            <person name="Buee M."/>
            <person name="Carver A."/>
            <person name="Chen C."/>
            <person name="Cichocki N."/>
            <person name="Clum A."/>
            <person name="Culley D."/>
            <person name="Crous P.W."/>
            <person name="Fauchery L."/>
            <person name="Girlanda M."/>
            <person name="Hayes R.D."/>
            <person name="Keri Z."/>
            <person name="LaButti K."/>
            <person name="Lipzen A."/>
            <person name="Lombard V."/>
            <person name="Magnuson J."/>
            <person name="Maillard F."/>
            <person name="Murat C."/>
            <person name="Nolan M."/>
            <person name="Ohm R.A."/>
            <person name="Pangilinan J."/>
            <person name="Pereira M.F."/>
            <person name="Perotto S."/>
            <person name="Peter M."/>
            <person name="Pfister S."/>
            <person name="Riley R."/>
            <person name="Sitrit Y."/>
            <person name="Stielow J.B."/>
            <person name="Szollosi G."/>
            <person name="Zifcakova L."/>
            <person name="Stursova M."/>
            <person name="Spatafora J.W."/>
            <person name="Tedersoo L."/>
            <person name="Vaario L.M."/>
            <person name="Yamada A."/>
            <person name="Yan M."/>
            <person name="Wang P."/>
            <person name="Xu J."/>
            <person name="Bruns T."/>
            <person name="Baldrian P."/>
            <person name="Vilgalys R."/>
            <person name="Dunand C."/>
            <person name="Henrissat B."/>
            <person name="Grigoriev I.V."/>
            <person name="Hibbett D."/>
            <person name="Nagy L.G."/>
            <person name="Martin F.M."/>
        </authorList>
    </citation>
    <scope>NUCLEOTIDE SEQUENCE</scope>
    <source>
        <strain evidence="4">UP504</strain>
    </source>
</reference>
<dbReference type="GO" id="GO:0005634">
    <property type="term" value="C:nucleus"/>
    <property type="evidence" value="ECO:0007669"/>
    <property type="project" value="TreeGrafter"/>
</dbReference>
<accession>A0A9P6AYJ8</accession>
<evidence type="ECO:0000256" key="2">
    <source>
        <dbReference type="ARBA" id="ARBA00022448"/>
    </source>
</evidence>
<dbReference type="SUPFAM" id="SSF55724">
    <property type="entry name" value="Mog1p/PsbP-like"/>
    <property type="match status" value="1"/>
</dbReference>
<proteinExistence type="inferred from homology"/>
<sequence>MTREYPLFGGAITVELPEGLIDASDLRQVPDTQEVLLTPKSDVTFMIEILQQVDAEDLGEAINHSSILLKFSYLHDDDKPRFHFLSLAHDNVAQSSSIESVTLPAIDAPPSLEHPAHCLLSGIQVVRKFNRTTADTVRIFVALFRIPEKKIDVILSCNVPISTSNPETKVVFGDDMQAITMAFEHAVSSFKIVDRTLFV</sequence>
<comment type="caution">
    <text evidence="4">The sequence shown here is derived from an EMBL/GenBank/DDBJ whole genome shotgun (WGS) entry which is preliminary data.</text>
</comment>
<keyword evidence="3" id="KW-0653">Protein transport</keyword>
<dbReference type="PANTHER" id="PTHR15837">
    <property type="entry name" value="RAN GUANINE NUCLEOTIDE RELEASE FACTOR"/>
    <property type="match status" value="1"/>
</dbReference>
<dbReference type="GO" id="GO:0031267">
    <property type="term" value="F:small GTPase binding"/>
    <property type="evidence" value="ECO:0007669"/>
    <property type="project" value="TreeGrafter"/>
</dbReference>
<dbReference type="Proteomes" id="UP000886523">
    <property type="component" value="Unassembled WGS sequence"/>
</dbReference>
<dbReference type="AlphaFoldDB" id="A0A9P6AYJ8"/>
<protein>
    <recommendedName>
        <fullName evidence="6">Ran guanine nucleotide release factor</fullName>
    </recommendedName>
</protein>
<name>A0A9P6AYJ8_9AGAM</name>
<organism evidence="4 5">
    <name type="scientific">Hydnum rufescens UP504</name>
    <dbReference type="NCBI Taxonomy" id="1448309"/>
    <lineage>
        <taxon>Eukaryota</taxon>
        <taxon>Fungi</taxon>
        <taxon>Dikarya</taxon>
        <taxon>Basidiomycota</taxon>
        <taxon>Agaricomycotina</taxon>
        <taxon>Agaricomycetes</taxon>
        <taxon>Cantharellales</taxon>
        <taxon>Hydnaceae</taxon>
        <taxon>Hydnum</taxon>
    </lineage>
</organism>
<evidence type="ECO:0000313" key="4">
    <source>
        <dbReference type="EMBL" id="KAF9513136.1"/>
    </source>
</evidence>
<evidence type="ECO:0000256" key="3">
    <source>
        <dbReference type="ARBA" id="ARBA00022927"/>
    </source>
</evidence>
<keyword evidence="5" id="KW-1185">Reference proteome</keyword>
<comment type="similarity">
    <text evidence="1">Belongs to the MOG1 family.</text>
</comment>
<dbReference type="Pfam" id="PF04603">
    <property type="entry name" value="Mog1"/>
    <property type="match status" value="1"/>
</dbReference>
<dbReference type="GO" id="GO:0006606">
    <property type="term" value="P:protein import into nucleus"/>
    <property type="evidence" value="ECO:0007669"/>
    <property type="project" value="TreeGrafter"/>
</dbReference>
<dbReference type="Gene3D" id="3.40.1000.10">
    <property type="entry name" value="Mog1/PsbP, alpha/beta/alpha sandwich"/>
    <property type="match status" value="1"/>
</dbReference>
<dbReference type="InterPro" id="IPR016123">
    <property type="entry name" value="Mog1/PsbP_a/b/a-sand"/>
</dbReference>
<dbReference type="PANTHER" id="PTHR15837:SF0">
    <property type="entry name" value="RAN GUANINE NUCLEOTIDE RELEASE FACTOR"/>
    <property type="match status" value="1"/>
</dbReference>
<dbReference type="InterPro" id="IPR007681">
    <property type="entry name" value="Mog1"/>
</dbReference>
<evidence type="ECO:0008006" key="6">
    <source>
        <dbReference type="Google" id="ProtNLM"/>
    </source>
</evidence>
<gene>
    <name evidence="4" type="ORF">BS47DRAFT_1485853</name>
</gene>
<dbReference type="OrthoDB" id="10255285at2759"/>
<evidence type="ECO:0000313" key="5">
    <source>
        <dbReference type="Proteomes" id="UP000886523"/>
    </source>
</evidence>
<evidence type="ECO:0000256" key="1">
    <source>
        <dbReference type="ARBA" id="ARBA00010307"/>
    </source>
</evidence>